<evidence type="ECO:0000256" key="5">
    <source>
        <dbReference type="SAM" id="Coils"/>
    </source>
</evidence>
<feature type="region of interest" description="Disordered" evidence="6">
    <location>
        <begin position="335"/>
        <end position="364"/>
    </location>
</feature>
<evidence type="ECO:0000256" key="4">
    <source>
        <dbReference type="ARBA" id="ARBA00023136"/>
    </source>
</evidence>
<dbReference type="PANTHER" id="PTHR47652">
    <property type="entry name" value="MITOCHONDRIAL IMPORT INNER MEMBRANE TRANSLOCASE SUBUNIT TIM44"/>
    <property type="match status" value="1"/>
</dbReference>
<feature type="coiled-coil region" evidence="5">
    <location>
        <begin position="90"/>
        <end position="117"/>
    </location>
</feature>
<dbReference type="EMBL" id="CM026431">
    <property type="protein sequence ID" value="KAG0559048.1"/>
    <property type="molecule type" value="Genomic_DNA"/>
</dbReference>
<reference evidence="10" key="1">
    <citation type="submission" date="2020-06" db="EMBL/GenBank/DDBJ databases">
        <title>WGS assembly of Ceratodon purpureus strain R40.</title>
        <authorList>
            <person name="Carey S.B."/>
            <person name="Jenkins J."/>
            <person name="Shu S."/>
            <person name="Lovell J.T."/>
            <person name="Sreedasyam A."/>
            <person name="Maumus F."/>
            <person name="Tiley G.P."/>
            <person name="Fernandez-Pozo N."/>
            <person name="Barry K."/>
            <person name="Chen C."/>
            <person name="Wang M."/>
            <person name="Lipzen A."/>
            <person name="Daum C."/>
            <person name="Saski C.A."/>
            <person name="Payton A.C."/>
            <person name="Mcbreen J.C."/>
            <person name="Conrad R.E."/>
            <person name="Kollar L.M."/>
            <person name="Olsson S."/>
            <person name="Huttunen S."/>
            <person name="Landis J.B."/>
            <person name="Wickett N.J."/>
            <person name="Johnson M.G."/>
            <person name="Rensing S.A."/>
            <person name="Grimwood J."/>
            <person name="Schmutz J."/>
            <person name="Mcdaniel S.F."/>
        </authorList>
    </citation>
    <scope>NUCLEOTIDE SEQUENCE</scope>
    <source>
        <strain evidence="10">R40</strain>
    </source>
</reference>
<feature type="domain" description="TMEM205-like" evidence="9">
    <location>
        <begin position="728"/>
        <end position="827"/>
    </location>
</feature>
<evidence type="ECO:0000256" key="1">
    <source>
        <dbReference type="ARBA" id="ARBA00004370"/>
    </source>
</evidence>
<comment type="caution">
    <text evidence="10">The sequence shown here is derived from an EMBL/GenBank/DDBJ whole genome shotgun (WGS) entry which is preliminary data.</text>
</comment>
<feature type="region of interest" description="Disordered" evidence="6">
    <location>
        <begin position="470"/>
        <end position="508"/>
    </location>
</feature>
<protein>
    <recommendedName>
        <fullName evidence="9">TMEM205-like domain-containing protein</fullName>
    </recommendedName>
</protein>
<name>A0A8T0GMR5_CERPU</name>
<evidence type="ECO:0000256" key="8">
    <source>
        <dbReference type="SAM" id="SignalP"/>
    </source>
</evidence>
<feature type="chain" id="PRO_5035720995" description="TMEM205-like domain-containing protein" evidence="8">
    <location>
        <begin position="22"/>
        <end position="896"/>
    </location>
</feature>
<dbReference type="PANTHER" id="PTHR47652:SF3">
    <property type="entry name" value="MITOCHONDRIAL IMPORT INNER MEMBRANE TRANSLOCASE SUBUNIT TIM44"/>
    <property type="match status" value="1"/>
</dbReference>
<dbReference type="GO" id="GO:0016020">
    <property type="term" value="C:membrane"/>
    <property type="evidence" value="ECO:0007669"/>
    <property type="project" value="UniProtKB-SubCell"/>
</dbReference>
<evidence type="ECO:0000313" key="10">
    <source>
        <dbReference type="EMBL" id="KAG0559048.1"/>
    </source>
</evidence>
<sequence length="896" mass="98894">MMNIVALAMLLSSLGSMMVLSPEPMLVRSSADGESAMDAVKEAAQGTFLKAEETVAAAKDTVVRGVEGVTKPVETSLGWFKKKPKPEDHLAVAREKAAEAKEAFQDASGQLKDATVEKFGSVAESAKGKAADAFRETGKYVGDKASGAAGAAKDAAGKAEEVAVDSAHTVYNKAYDTAAATGDKAGSAIRRTASRAKEGAEDLYDSASETFGSAKEKTYEKAGEAKDKVYEGTEKARDAVVENVHLGVDKTKGTAIDAAEKVKETGEYAVHETKETGQGIFGKVKDAACRTAECLRARAHEAGSFLPHVGQGLGYVYNDGKAAAGDTTESLRKTASNAAENAGEAAENAKEWTRDTARQSYDSARDRAGDYYQEGREWAEDTYDSGRDAAREYYDEAGRRYRSARDYYDGPSDYYRGRGGRQQYRDRPRDAPSRYYDAAKEEAQDFYDHEIRDRARYAYRSARDTGGAYYDDAKDRMGRNIPGKHQGSSRDYYEGSRRRAPEGYRGARDADEEYYERARFKPDDLDDLGAVVESLGWRRFGKVPKDHKGVESSKEVVIGDVKYVWQGKGEPRSDETAFHHMKNSVKGAAHTVGEKLGLVKDRVKEGAENVRDSSVRARDQAYDPLAKHPHYWEHDDDHNVDEGDESIITKGARNVKEGVRNAGQAYEAQRSKAGEYADEARRELSSFAGYGQPGRASRGGHLRSWKDVFVRKPVGMLLALTRALHLFTFSTVYGSAIWVTFVSGLILSKHVPRQQFGYVQSRMFPVYLRMLATGEGLLLLLHSLMHPWFSSESIERMQLLNFAVMIASTILNAYVVEPQATKVMFERLKVEKEEGRGLENAANPVDATKVMEDQKKKLVIINQQFKTLHSYSSALNLISLGGLTCHLWHLANRLVI</sequence>
<dbReference type="Proteomes" id="UP000822688">
    <property type="component" value="Chromosome 10"/>
</dbReference>
<keyword evidence="3 7" id="KW-1133">Transmembrane helix</keyword>
<dbReference type="Pfam" id="PF13664">
    <property type="entry name" value="DUF4149"/>
    <property type="match status" value="1"/>
</dbReference>
<feature type="compositionally biased region" description="Basic and acidic residues" evidence="6">
    <location>
        <begin position="491"/>
        <end position="508"/>
    </location>
</feature>
<comment type="subcellular location">
    <subcellularLocation>
        <location evidence="1">Membrane</location>
    </subcellularLocation>
</comment>
<feature type="transmembrane region" description="Helical" evidence="7">
    <location>
        <begin position="797"/>
        <end position="816"/>
    </location>
</feature>
<keyword evidence="2 7" id="KW-0812">Transmembrane</keyword>
<organism evidence="10 11">
    <name type="scientific">Ceratodon purpureus</name>
    <name type="common">Fire moss</name>
    <name type="synonym">Dicranum purpureum</name>
    <dbReference type="NCBI Taxonomy" id="3225"/>
    <lineage>
        <taxon>Eukaryota</taxon>
        <taxon>Viridiplantae</taxon>
        <taxon>Streptophyta</taxon>
        <taxon>Embryophyta</taxon>
        <taxon>Bryophyta</taxon>
        <taxon>Bryophytina</taxon>
        <taxon>Bryopsida</taxon>
        <taxon>Dicranidae</taxon>
        <taxon>Pseudoditrichales</taxon>
        <taxon>Ditrichaceae</taxon>
        <taxon>Ceratodon</taxon>
    </lineage>
</organism>
<proteinExistence type="predicted"/>
<feature type="compositionally biased region" description="Basic and acidic residues" evidence="6">
    <location>
        <begin position="347"/>
        <end position="364"/>
    </location>
</feature>
<keyword evidence="5" id="KW-0175">Coiled coil</keyword>
<evidence type="ECO:0000313" key="11">
    <source>
        <dbReference type="Proteomes" id="UP000822688"/>
    </source>
</evidence>
<evidence type="ECO:0000256" key="2">
    <source>
        <dbReference type="ARBA" id="ARBA00022692"/>
    </source>
</evidence>
<gene>
    <name evidence="10" type="ORF">KC19_10G074600</name>
</gene>
<evidence type="ECO:0000256" key="6">
    <source>
        <dbReference type="SAM" id="MobiDB-lite"/>
    </source>
</evidence>
<keyword evidence="4 7" id="KW-0472">Membrane</keyword>
<feature type="transmembrane region" description="Helical" evidence="7">
    <location>
        <begin position="766"/>
        <end position="785"/>
    </location>
</feature>
<dbReference type="Gene3D" id="6.10.140.1430">
    <property type="match status" value="1"/>
</dbReference>
<dbReference type="AlphaFoldDB" id="A0A8T0GMR5"/>
<keyword evidence="11" id="KW-1185">Reference proteome</keyword>
<feature type="region of interest" description="Disordered" evidence="6">
    <location>
        <begin position="405"/>
        <end position="431"/>
    </location>
</feature>
<evidence type="ECO:0000256" key="3">
    <source>
        <dbReference type="ARBA" id="ARBA00022989"/>
    </source>
</evidence>
<accession>A0A8T0GMR5</accession>
<dbReference type="InterPro" id="IPR025423">
    <property type="entry name" value="TMEM205-like"/>
</dbReference>
<feature type="transmembrane region" description="Helical" evidence="7">
    <location>
        <begin position="723"/>
        <end position="746"/>
    </location>
</feature>
<feature type="compositionally biased region" description="Low complexity" evidence="6">
    <location>
        <begin position="335"/>
        <end position="346"/>
    </location>
</feature>
<keyword evidence="8" id="KW-0732">Signal</keyword>
<evidence type="ECO:0000259" key="9">
    <source>
        <dbReference type="Pfam" id="PF13664"/>
    </source>
</evidence>
<evidence type="ECO:0000256" key="7">
    <source>
        <dbReference type="SAM" id="Phobius"/>
    </source>
</evidence>
<feature type="signal peptide" evidence="8">
    <location>
        <begin position="1"/>
        <end position="21"/>
    </location>
</feature>